<protein>
    <recommendedName>
        <fullName evidence="1">Methyltransferase small domain-containing protein</fullName>
    </recommendedName>
</protein>
<dbReference type="OrthoDB" id="134019at2157"/>
<reference evidence="2 3" key="1">
    <citation type="submission" date="2015-04" db="EMBL/GenBank/DDBJ databases">
        <title>The complete genome sequence of the rumen methanogen Methanobrevibacter millerae SM9.</title>
        <authorList>
            <person name="Leahy S.C."/>
            <person name="Kelly W.J."/>
            <person name="Pacheco D.M."/>
            <person name="Li D."/>
            <person name="Altermann E."/>
            <person name="Attwood G.T."/>
        </authorList>
    </citation>
    <scope>NUCLEOTIDE SEQUENCE [LARGE SCALE GENOMIC DNA]</scope>
    <source>
        <strain evidence="2 3">SM9</strain>
    </source>
</reference>
<keyword evidence="3" id="KW-1185">Reference proteome</keyword>
<dbReference type="Proteomes" id="UP000067738">
    <property type="component" value="Chromosome"/>
</dbReference>
<dbReference type="GeneID" id="26735350"/>
<dbReference type="RefSeq" id="WP_058738522.1">
    <property type="nucleotide sequence ID" value="NZ_CP011266.1"/>
</dbReference>
<dbReference type="KEGG" id="mmil:sm9_0377"/>
<proteinExistence type="predicted"/>
<dbReference type="Gene3D" id="3.40.50.150">
    <property type="entry name" value="Vaccinia Virus protein VP39"/>
    <property type="match status" value="1"/>
</dbReference>
<evidence type="ECO:0000259" key="1">
    <source>
        <dbReference type="Pfam" id="PF05175"/>
    </source>
</evidence>
<accession>A0A0U2TQE5</accession>
<dbReference type="InterPro" id="IPR007848">
    <property type="entry name" value="Small_mtfrase_dom"/>
</dbReference>
<organism evidence="2 3">
    <name type="scientific">Methanobrevibacter millerae</name>
    <dbReference type="NCBI Taxonomy" id="230361"/>
    <lineage>
        <taxon>Archaea</taxon>
        <taxon>Methanobacteriati</taxon>
        <taxon>Methanobacteriota</taxon>
        <taxon>Methanomada group</taxon>
        <taxon>Methanobacteria</taxon>
        <taxon>Methanobacteriales</taxon>
        <taxon>Methanobacteriaceae</taxon>
        <taxon>Methanobrevibacter</taxon>
    </lineage>
</organism>
<feature type="domain" description="Methyltransferase small" evidence="1">
    <location>
        <begin position="208"/>
        <end position="286"/>
    </location>
</feature>
<dbReference type="InterPro" id="IPR029063">
    <property type="entry name" value="SAM-dependent_MTases_sf"/>
</dbReference>
<evidence type="ECO:0000313" key="2">
    <source>
        <dbReference type="EMBL" id="ALT68179.1"/>
    </source>
</evidence>
<dbReference type="EMBL" id="CP011266">
    <property type="protein sequence ID" value="ALT68179.1"/>
    <property type="molecule type" value="Genomic_DNA"/>
</dbReference>
<dbReference type="GO" id="GO:0008168">
    <property type="term" value="F:methyltransferase activity"/>
    <property type="evidence" value="ECO:0007669"/>
    <property type="project" value="InterPro"/>
</dbReference>
<dbReference type="AlphaFoldDB" id="A0A0U2TQE5"/>
<gene>
    <name evidence="2" type="ORF">sm9_0377</name>
</gene>
<dbReference type="PATRIC" id="fig|230361.4.peg.390"/>
<dbReference type="SUPFAM" id="SSF53335">
    <property type="entry name" value="S-adenosyl-L-methionine-dependent methyltransferases"/>
    <property type="match status" value="1"/>
</dbReference>
<dbReference type="CDD" id="cd02440">
    <property type="entry name" value="AdoMet_MTases"/>
    <property type="match status" value="1"/>
</dbReference>
<evidence type="ECO:0000313" key="3">
    <source>
        <dbReference type="Proteomes" id="UP000067738"/>
    </source>
</evidence>
<name>A0A0U2TQE5_9EURY</name>
<sequence>MKGKCGCGKNCYTDFENLDEKIEKLHECKNCEDIQIKKFSPLKEVIDFNELTGDYKKCICGKRPIDIVMSHILKIMIEENIAPENASLRRNSPVPLSEFYYSSLNPQFINEKSLILLHPDFNNEIAKILINEVPEVKGVLKGSPQDTVGQLNKNSEINHFELLEGCDVQTNVMRTILGDKIIINKHQSKHHIEVAPTTESKLIKLHNYLDNNDIKTGTAIDAMCGSGAIGTYLLKYGFKKVIFNDIYPEAIDNLKETLKVNKVNGDYEIYNEAFEDLKVEKVDLCVIDAFPNDDAEEIIKKAEKIADNVLII</sequence>
<dbReference type="Pfam" id="PF05175">
    <property type="entry name" value="MTS"/>
    <property type="match status" value="1"/>
</dbReference>